<reference evidence="3" key="2">
    <citation type="submission" date="2024-04" db="EMBL/GenBank/DDBJ databases">
        <authorList>
            <person name="Chen Y."/>
            <person name="Shah S."/>
            <person name="Dougan E. K."/>
            <person name="Thang M."/>
            <person name="Chan C."/>
        </authorList>
    </citation>
    <scope>NUCLEOTIDE SEQUENCE [LARGE SCALE GENOMIC DNA]</scope>
</reference>
<protein>
    <submittedName>
        <fullName evidence="2">Uncharacterized protein</fullName>
    </submittedName>
</protein>
<feature type="region of interest" description="Disordered" evidence="1">
    <location>
        <begin position="738"/>
        <end position="759"/>
    </location>
</feature>
<dbReference type="EMBL" id="CAMXCT020002976">
    <property type="protein sequence ID" value="CAL1155027.1"/>
    <property type="molecule type" value="Genomic_DNA"/>
</dbReference>
<proteinExistence type="predicted"/>
<reference evidence="2" key="1">
    <citation type="submission" date="2022-10" db="EMBL/GenBank/DDBJ databases">
        <authorList>
            <person name="Chen Y."/>
            <person name="Dougan E. K."/>
            <person name="Chan C."/>
            <person name="Rhodes N."/>
            <person name="Thang M."/>
        </authorList>
    </citation>
    <scope>NUCLEOTIDE SEQUENCE</scope>
</reference>
<feature type="compositionally biased region" description="Polar residues" evidence="1">
    <location>
        <begin position="1389"/>
        <end position="1402"/>
    </location>
</feature>
<comment type="caution">
    <text evidence="2">The sequence shown here is derived from an EMBL/GenBank/DDBJ whole genome shotgun (WGS) entry which is preliminary data.</text>
</comment>
<accession>A0A9P1D303</accession>
<feature type="compositionally biased region" description="Polar residues" evidence="1">
    <location>
        <begin position="1172"/>
        <end position="1185"/>
    </location>
</feature>
<name>A0A9P1D303_9DINO</name>
<feature type="region of interest" description="Disordered" evidence="1">
    <location>
        <begin position="1389"/>
        <end position="1410"/>
    </location>
</feature>
<evidence type="ECO:0000313" key="4">
    <source>
        <dbReference type="Proteomes" id="UP001152797"/>
    </source>
</evidence>
<evidence type="ECO:0000256" key="1">
    <source>
        <dbReference type="SAM" id="MobiDB-lite"/>
    </source>
</evidence>
<keyword evidence="4" id="KW-1185">Reference proteome</keyword>
<feature type="region of interest" description="Disordered" evidence="1">
    <location>
        <begin position="521"/>
        <end position="545"/>
    </location>
</feature>
<dbReference type="Proteomes" id="UP001152797">
    <property type="component" value="Unassembled WGS sequence"/>
</dbReference>
<feature type="compositionally biased region" description="Polar residues" evidence="1">
    <location>
        <begin position="957"/>
        <end position="968"/>
    </location>
</feature>
<feature type="compositionally biased region" description="Basic and acidic residues" evidence="1">
    <location>
        <begin position="710"/>
        <end position="719"/>
    </location>
</feature>
<feature type="region of interest" description="Disordered" evidence="1">
    <location>
        <begin position="956"/>
        <end position="976"/>
    </location>
</feature>
<feature type="region of interest" description="Disordered" evidence="1">
    <location>
        <begin position="701"/>
        <end position="720"/>
    </location>
</feature>
<feature type="compositionally biased region" description="Polar residues" evidence="1">
    <location>
        <begin position="740"/>
        <end position="751"/>
    </location>
</feature>
<feature type="region of interest" description="Disordered" evidence="1">
    <location>
        <begin position="1"/>
        <end position="22"/>
    </location>
</feature>
<gene>
    <name evidence="2" type="ORF">C1SCF055_LOCUS27679</name>
</gene>
<feature type="compositionally biased region" description="Polar residues" evidence="1">
    <location>
        <begin position="521"/>
        <end position="534"/>
    </location>
</feature>
<sequence length="1499" mass="157933">MPAVLPPRRHFRRPTAPPAPPDEFCPEVPLTWQRAMRKVSKLPRLNKMKITIPNERVVTKSNRQWLTKRGRVYRRVGLDPALERLFGLGPPAPPALSPADDLHHESEEHAQLVDRFMKEILAETGQMARWDNISQMDLDSNQAPSPDADSMMAKVFKEVAASSLGSIESIVARTYHGTPDDDDIRSVLANDLAQQIVNASRGTSPLVHASEVQSELGTEKGSEVCAMLREFLNPSPTIENMENMDVGVGVSDAQLSDTDMVATHLARHMIQSIQSISRFSSPKLDIPSSASASAIDGSHSQLAQSLAQKILVNLESSASPHSEQAEQAEDGCIDVPVLEGDWNPASNVSTGHSAVPSDAAIDMAKGVIFGASSHSAVPAHSDAASQGQLSQNTDSVVAESITRNLIVGGMCDSDVRSQSGHIPEEALSDGYAVNGVAREVIVSAAAQEVPTQRTAPSSHIESEGAVSHAVQLVARDTFAEHATVPYASSLPKDLVEQPRSDADGGAEVQAILRQTIDGACSGTSAQSKIPPSQQESEHADSMVAGSAARQIIAPHAAAGSNSRDVEEQVHSEAEVYVDAVEQAVAREFVASASNLQGVPQPSHEQLSQKTDSVVPESITRNLIAGGMYESDVRSQSGHIPEEALSDGYAVNGVAREVIVSAAAQEVPTQRTAPSSHIESEGAVSHAVQLVARDTFAEHATVPYASSLPKDPVEQPRSDADGGAEVQAILRQTIDGACSGMSAQSKIPPSQQESEHADSMVAGSVARQIIAPHAAAGSNSRDVEEQVHSEAEGYVDAVEQAVAREFVASASNLQGVPQPSHEQLSQKTDSVVPESITRNLIVGGMYESDVRSQSGHIPEEALSDGYAVNGVAREVIVSAAAQEVPTQRTAPSSHIESEGAVSHAVQLVARDTFAEHATVPYASSLPKDLVEQPRSDADGGAEVQAILRQTIDGACSGMSAQSKIPPSQQESEHADSMVAGSVARQIIAPHAAAGSNSRDVEEQVHSEAEGYVDAVEQAVAREFVASASNLQGVPQPSHEQLSQKTDSVVPESITRNLIVGGMYESDVRSQSGHIPEEALSDGYAVNGVAREVIVSAAAQEVPTQRTAPSSHIESEGAVSHAVQLVARDTFAEHATVPYASSLPKDLVEQPRSDADGGAEVQAILRQTIDGACSGTSAQSKIPPSQQESEHADSMVAGSVARQIIAPHAAAGSNSRDVEEQVHSEAEGYVDAVEQAVAREFVASASNLQGVPQPSHEQLSQKTDSVVPESITRNLIVGGMYESDVRSQSGHIPEEALSDGYAVNGVAREVIVSAAAQEVPTQRTAPSSHIESEGAVSHAVQLVARDTFAEHATVPYASSLPKDLVEQPRSDADGGAEVQAILRQTIDGACSGTSAQSKIPPSQQESEHADSMVAGSVARQIIAPHAAAGSNSRDVEEQVHSEAEGYVDAVEQAVAREFVASASDLQHVPRTNPSSEVCSEKTDSAVAQSLAREATLPYVLE</sequence>
<evidence type="ECO:0000313" key="2">
    <source>
        <dbReference type="EMBL" id="CAI4001652.1"/>
    </source>
</evidence>
<feature type="region of interest" description="Disordered" evidence="1">
    <location>
        <begin position="1463"/>
        <end position="1484"/>
    </location>
</feature>
<dbReference type="OrthoDB" id="431863at2759"/>
<organism evidence="2">
    <name type="scientific">Cladocopium goreaui</name>
    <dbReference type="NCBI Taxonomy" id="2562237"/>
    <lineage>
        <taxon>Eukaryota</taxon>
        <taxon>Sar</taxon>
        <taxon>Alveolata</taxon>
        <taxon>Dinophyceae</taxon>
        <taxon>Suessiales</taxon>
        <taxon>Symbiodiniaceae</taxon>
        <taxon>Cladocopium</taxon>
    </lineage>
</organism>
<feature type="region of interest" description="Disordered" evidence="1">
    <location>
        <begin position="1172"/>
        <end position="1193"/>
    </location>
</feature>
<dbReference type="EMBL" id="CAMXCT030002976">
    <property type="protein sequence ID" value="CAL4788964.1"/>
    <property type="molecule type" value="Genomic_DNA"/>
</dbReference>
<dbReference type="EMBL" id="CAMXCT010002976">
    <property type="protein sequence ID" value="CAI4001652.1"/>
    <property type="molecule type" value="Genomic_DNA"/>
</dbReference>
<evidence type="ECO:0000313" key="3">
    <source>
        <dbReference type="EMBL" id="CAL1155027.1"/>
    </source>
</evidence>